<protein>
    <submittedName>
        <fullName evidence="2">Uncharacterized protein</fullName>
    </submittedName>
</protein>
<evidence type="ECO:0000256" key="1">
    <source>
        <dbReference type="SAM" id="MobiDB-lite"/>
    </source>
</evidence>
<accession>A0ABQ6K7S1</accession>
<feature type="region of interest" description="Disordered" evidence="1">
    <location>
        <begin position="97"/>
        <end position="144"/>
    </location>
</feature>
<name>A0ABQ6K7S1_9MICO</name>
<sequence>MDVRAHDLELHRPHRVGIGVGPVVDHQSRLEVDRAFGDAERVHEIGGHGSEPGDTELVGLVPVSDRGLALRDRIAAGRQREPVDGIHEVGGGQIDHALAGRADVERRLRPRRHADDGPSAEPEDARHRSEVGVTVLSRATGVPK</sequence>
<evidence type="ECO:0000313" key="3">
    <source>
        <dbReference type="Proteomes" id="UP001157034"/>
    </source>
</evidence>
<evidence type="ECO:0000313" key="2">
    <source>
        <dbReference type="EMBL" id="GMA95469.1"/>
    </source>
</evidence>
<organism evidence="2 3">
    <name type="scientific">Pseudolysinimonas kribbensis</name>
    <dbReference type="NCBI Taxonomy" id="433641"/>
    <lineage>
        <taxon>Bacteria</taxon>
        <taxon>Bacillati</taxon>
        <taxon>Actinomycetota</taxon>
        <taxon>Actinomycetes</taxon>
        <taxon>Micrococcales</taxon>
        <taxon>Microbacteriaceae</taxon>
        <taxon>Pseudolysinimonas</taxon>
    </lineage>
</organism>
<dbReference type="EMBL" id="BSVB01000001">
    <property type="protein sequence ID" value="GMA95469.1"/>
    <property type="molecule type" value="Genomic_DNA"/>
</dbReference>
<dbReference type="Proteomes" id="UP001157034">
    <property type="component" value="Unassembled WGS sequence"/>
</dbReference>
<comment type="caution">
    <text evidence="2">The sequence shown here is derived from an EMBL/GenBank/DDBJ whole genome shotgun (WGS) entry which is preliminary data.</text>
</comment>
<keyword evidence="3" id="KW-1185">Reference proteome</keyword>
<proteinExistence type="predicted"/>
<reference evidence="3" key="1">
    <citation type="journal article" date="2019" name="Int. J. Syst. Evol. Microbiol.">
        <title>The Global Catalogue of Microorganisms (GCM) 10K type strain sequencing project: providing services to taxonomists for standard genome sequencing and annotation.</title>
        <authorList>
            <consortium name="The Broad Institute Genomics Platform"/>
            <consortium name="The Broad Institute Genome Sequencing Center for Infectious Disease"/>
            <person name="Wu L."/>
            <person name="Ma J."/>
        </authorList>
    </citation>
    <scope>NUCLEOTIDE SEQUENCE [LARGE SCALE GENOMIC DNA]</scope>
    <source>
        <strain evidence="3">NBRC 108894</strain>
    </source>
</reference>
<gene>
    <name evidence="2" type="ORF">GCM10025881_22930</name>
</gene>